<evidence type="ECO:0000256" key="8">
    <source>
        <dbReference type="SAM" id="Phobius"/>
    </source>
</evidence>
<dbReference type="Proteomes" id="UP000011666">
    <property type="component" value="Unassembled WGS sequence"/>
</dbReference>
<evidence type="ECO:0000256" key="3">
    <source>
        <dbReference type="ARBA" id="ARBA00022676"/>
    </source>
</evidence>
<keyword evidence="3" id="KW-0328">Glycosyltransferase</keyword>
<dbReference type="InterPro" id="IPR050297">
    <property type="entry name" value="LipidA_mod_glycosyltrf_83"/>
</dbReference>
<feature type="transmembrane region" description="Helical" evidence="8">
    <location>
        <begin position="74"/>
        <end position="94"/>
    </location>
</feature>
<keyword evidence="11" id="KW-1185">Reference proteome</keyword>
<feature type="transmembrane region" description="Helical" evidence="8">
    <location>
        <begin position="213"/>
        <end position="234"/>
    </location>
</feature>
<evidence type="ECO:0000313" key="10">
    <source>
        <dbReference type="EMBL" id="GAC66266.1"/>
    </source>
</evidence>
<feature type="transmembrane region" description="Helical" evidence="8">
    <location>
        <begin position="325"/>
        <end position="345"/>
    </location>
</feature>
<keyword evidence="2" id="KW-1003">Cell membrane</keyword>
<dbReference type="GO" id="GO:0016763">
    <property type="term" value="F:pentosyltransferase activity"/>
    <property type="evidence" value="ECO:0007669"/>
    <property type="project" value="TreeGrafter"/>
</dbReference>
<evidence type="ECO:0000256" key="4">
    <source>
        <dbReference type="ARBA" id="ARBA00022679"/>
    </source>
</evidence>
<accession>M0QD61</accession>
<name>M0QD61_9ACTN</name>
<comment type="caution">
    <text evidence="10">The sequence shown here is derived from an EMBL/GenBank/DDBJ whole genome shotgun (WGS) entry which is preliminary data.</text>
</comment>
<dbReference type="EMBL" id="BANX01000001">
    <property type="protein sequence ID" value="GAC66266.1"/>
    <property type="molecule type" value="Genomic_DNA"/>
</dbReference>
<keyword evidence="7 8" id="KW-0472">Membrane</keyword>
<dbReference type="Pfam" id="PF13231">
    <property type="entry name" value="PMT_2"/>
    <property type="match status" value="1"/>
</dbReference>
<feature type="transmembrane region" description="Helical" evidence="8">
    <location>
        <begin position="171"/>
        <end position="192"/>
    </location>
</feature>
<dbReference type="STRING" id="1223545.GS4_01_00680"/>
<evidence type="ECO:0000256" key="7">
    <source>
        <dbReference type="ARBA" id="ARBA00023136"/>
    </source>
</evidence>
<reference evidence="10 11" key="1">
    <citation type="submission" date="2013-01" db="EMBL/GenBank/DDBJ databases">
        <title>Whole genome shotgun sequence of Gordonia soli NBRC 108243.</title>
        <authorList>
            <person name="Isaki-Nakamura S."/>
            <person name="Hosoyama A."/>
            <person name="Tsuchikane K."/>
            <person name="Ando Y."/>
            <person name="Baba S."/>
            <person name="Ohji S."/>
            <person name="Hamada M."/>
            <person name="Tamura T."/>
            <person name="Yamazoe A."/>
            <person name="Yamazaki S."/>
            <person name="Fujita N."/>
        </authorList>
    </citation>
    <scope>NUCLEOTIDE SEQUENCE [LARGE SCALE GENOMIC DNA]</scope>
    <source>
        <strain evidence="10 11">NBRC 108243</strain>
    </source>
</reference>
<dbReference type="PANTHER" id="PTHR33908">
    <property type="entry name" value="MANNOSYLTRANSFERASE YKCB-RELATED"/>
    <property type="match status" value="1"/>
</dbReference>
<evidence type="ECO:0000256" key="2">
    <source>
        <dbReference type="ARBA" id="ARBA00022475"/>
    </source>
</evidence>
<gene>
    <name evidence="10" type="ORF">GS4_01_00680</name>
</gene>
<proteinExistence type="predicted"/>
<comment type="subcellular location">
    <subcellularLocation>
        <location evidence="1">Cell membrane</location>
        <topology evidence="1">Multi-pass membrane protein</topology>
    </subcellularLocation>
</comment>
<dbReference type="RefSeq" id="WP_007616301.1">
    <property type="nucleotide sequence ID" value="NZ_BANX01000001.1"/>
</dbReference>
<evidence type="ECO:0000256" key="5">
    <source>
        <dbReference type="ARBA" id="ARBA00022692"/>
    </source>
</evidence>
<dbReference type="OrthoDB" id="3276839at2"/>
<dbReference type="GO" id="GO:0009103">
    <property type="term" value="P:lipopolysaccharide biosynthetic process"/>
    <property type="evidence" value="ECO:0007669"/>
    <property type="project" value="UniProtKB-ARBA"/>
</dbReference>
<evidence type="ECO:0000313" key="11">
    <source>
        <dbReference type="Proteomes" id="UP000011666"/>
    </source>
</evidence>
<keyword evidence="6 8" id="KW-1133">Transmembrane helix</keyword>
<feature type="transmembrane region" description="Helical" evidence="8">
    <location>
        <begin position="273"/>
        <end position="290"/>
    </location>
</feature>
<evidence type="ECO:0000256" key="6">
    <source>
        <dbReference type="ARBA" id="ARBA00022989"/>
    </source>
</evidence>
<keyword evidence="4" id="KW-0808">Transferase</keyword>
<sequence>MIFVACFGLYLGCGIWLAVDQQFFVGDSLSRVQSAQSVLFSRDPHVAAIGFIFTPLTALAQLPMTALTPMVPSMTADALSAVIMSAAFMAAAVYHVFGVTRDRETAWWYSVVIASLFAIQPMIVFYGANGMSEAPFLCFMCWAARRLIRWVDSDDVHDLVTAGIALGLAYFTRYDAVAATVGAAVLVCTVTFRRRGQTGAPTRRRIQRAAVDSSLVILPPLFAFVLWAVTSWLITGNALAQFTSEYGNSAIIEQSGTSADSALANARFSLTELIVLFPALPVGLVVVAALRMRIHRFAPFAVPLLLFGSVLAFQTYSYITGSTFGFLRFYIAVIPLGAVAAALALPAQATVPSRRPGRFADLPHRRALTRRGRHARTVASMVVILCTALSIPTSWQAMKSQTLAPQEAALHTVLADDSDATGARVAEDERAARSFSTERQIAHWLDSQQLPEGSVVVDTLYGFAIVARSSDPKQFVIPSDQDFTEILNDPAGHRVRYLLSVPPRGRGTTDSLNKRYPTLFETGSDIGRLHLEVPNAGADLPTWRVYEVLAGADPH</sequence>
<feature type="transmembrane region" description="Helical" evidence="8">
    <location>
        <begin position="106"/>
        <end position="127"/>
    </location>
</feature>
<feature type="transmembrane region" description="Helical" evidence="8">
    <location>
        <begin position="375"/>
        <end position="395"/>
    </location>
</feature>
<keyword evidence="5 8" id="KW-0812">Transmembrane</keyword>
<protein>
    <recommendedName>
        <fullName evidence="9">Glycosyltransferase RgtA/B/C/D-like domain-containing protein</fullName>
    </recommendedName>
</protein>
<evidence type="ECO:0000256" key="1">
    <source>
        <dbReference type="ARBA" id="ARBA00004651"/>
    </source>
</evidence>
<feature type="domain" description="Glycosyltransferase RgtA/B/C/D-like" evidence="9">
    <location>
        <begin position="80"/>
        <end position="187"/>
    </location>
</feature>
<dbReference type="eggNOG" id="COG1807">
    <property type="taxonomic scope" value="Bacteria"/>
</dbReference>
<dbReference type="PANTHER" id="PTHR33908:SF11">
    <property type="entry name" value="MEMBRANE PROTEIN"/>
    <property type="match status" value="1"/>
</dbReference>
<evidence type="ECO:0000259" key="9">
    <source>
        <dbReference type="Pfam" id="PF13231"/>
    </source>
</evidence>
<dbReference type="GO" id="GO:0005886">
    <property type="term" value="C:plasma membrane"/>
    <property type="evidence" value="ECO:0007669"/>
    <property type="project" value="UniProtKB-SubCell"/>
</dbReference>
<organism evidence="10 11">
    <name type="scientific">Gordonia soli NBRC 108243</name>
    <dbReference type="NCBI Taxonomy" id="1223545"/>
    <lineage>
        <taxon>Bacteria</taxon>
        <taxon>Bacillati</taxon>
        <taxon>Actinomycetota</taxon>
        <taxon>Actinomycetes</taxon>
        <taxon>Mycobacteriales</taxon>
        <taxon>Gordoniaceae</taxon>
        <taxon>Gordonia</taxon>
    </lineage>
</organism>
<dbReference type="InterPro" id="IPR038731">
    <property type="entry name" value="RgtA/B/C-like"/>
</dbReference>
<dbReference type="AlphaFoldDB" id="M0QD61"/>
<feature type="transmembrane region" description="Helical" evidence="8">
    <location>
        <begin position="297"/>
        <end position="319"/>
    </location>
</feature>